<reference evidence="2" key="1">
    <citation type="submission" date="2021-10" db="EMBL/GenBank/DDBJ databases">
        <title>Tropical sea cucumber genome reveals ecological adaptation and Cuvierian tubules defense mechanism.</title>
        <authorList>
            <person name="Chen T."/>
        </authorList>
    </citation>
    <scope>NUCLEOTIDE SEQUENCE</scope>
    <source>
        <strain evidence="2">Nanhai2018</strain>
        <tissue evidence="2">Muscle</tissue>
    </source>
</reference>
<feature type="region of interest" description="Disordered" evidence="1">
    <location>
        <begin position="88"/>
        <end position="138"/>
    </location>
</feature>
<dbReference type="AlphaFoldDB" id="A0A9Q1CF31"/>
<accession>A0A9Q1CF31</accession>
<proteinExistence type="predicted"/>
<evidence type="ECO:0000256" key="1">
    <source>
        <dbReference type="SAM" id="MobiDB-lite"/>
    </source>
</evidence>
<comment type="caution">
    <text evidence="2">The sequence shown here is derived from an EMBL/GenBank/DDBJ whole genome shotgun (WGS) entry which is preliminary data.</text>
</comment>
<keyword evidence="3" id="KW-1185">Reference proteome</keyword>
<dbReference type="Proteomes" id="UP001152320">
    <property type="component" value="Chromosome 4"/>
</dbReference>
<evidence type="ECO:0000313" key="2">
    <source>
        <dbReference type="EMBL" id="KAJ8043339.1"/>
    </source>
</evidence>
<sequence length="212" mass="23405">MTRAVNSLKAALGNEGTNSQTIIELFDKVKATFEAVENAHCKLVEATEDDGEYEKEEEWMAAVQSTFLESRLSVETFLKRHSSRAVTEERAIASESSGGGSGGTDTAKASDGADKQNVQGSHDSNVNNTEANNATASSRLSDFNEIKLALELPKTEYLKFDGNPVEYYSFITNFEVNIESKLSSNPAKLQHLKTNVYRQGAKPYRMLRPARR</sequence>
<evidence type="ECO:0000313" key="3">
    <source>
        <dbReference type="Proteomes" id="UP001152320"/>
    </source>
</evidence>
<organism evidence="2 3">
    <name type="scientific">Holothuria leucospilota</name>
    <name type="common">Black long sea cucumber</name>
    <name type="synonym">Mertensiothuria leucospilota</name>
    <dbReference type="NCBI Taxonomy" id="206669"/>
    <lineage>
        <taxon>Eukaryota</taxon>
        <taxon>Metazoa</taxon>
        <taxon>Echinodermata</taxon>
        <taxon>Eleutherozoa</taxon>
        <taxon>Echinozoa</taxon>
        <taxon>Holothuroidea</taxon>
        <taxon>Aspidochirotacea</taxon>
        <taxon>Aspidochirotida</taxon>
        <taxon>Holothuriidae</taxon>
        <taxon>Holothuria</taxon>
    </lineage>
</organism>
<feature type="compositionally biased region" description="Low complexity" evidence="1">
    <location>
        <begin position="124"/>
        <end position="138"/>
    </location>
</feature>
<gene>
    <name evidence="2" type="ORF">HOLleu_10385</name>
</gene>
<name>A0A9Q1CF31_HOLLE</name>
<protein>
    <submittedName>
        <fullName evidence="2">Uncharacterized protein</fullName>
    </submittedName>
</protein>
<dbReference type="EMBL" id="JAIZAY010000004">
    <property type="protein sequence ID" value="KAJ8043339.1"/>
    <property type="molecule type" value="Genomic_DNA"/>
</dbReference>